<dbReference type="SUPFAM" id="SSF53271">
    <property type="entry name" value="PRTase-like"/>
    <property type="match status" value="1"/>
</dbReference>
<dbReference type="UniPathway" id="UPA00057">
    <property type="reaction ID" value="UER00099"/>
</dbReference>
<sequence>MPRALGRREEDCLMFGAPDCMATFTRHSMSLPELAAEVPLVKEERAIKNREAHLHRPAAIVRPTEIQHVQACVNWAIKHGFGFTVLGGGHSGHCLLSNIVAVDMSAFNQVHVLTPEAEDSSPEHGSLVVAEAGCKTDDIVRKAMAAGLMVPLGARPSVGAGLWLQGGIGHLARLHGLTCDAIVGAVVVAVDSGRVICLGRLPNKHRPAGAKCPENEAELLWAIKGAGTNIGVVISVTFAAFPASLFAVRHWTVPLLDDSEARRKLAEFDWLVASKLPQNRSADAYLYWDNNQLHLGVTVLESTTENTVSSSLTLETAVLGREDSFKLVDSVGLFDTEIYVSGMHGGHGGGKTSAFKRCIFLKNIRSEKVLTALVGAFESRPTPLCYLHLLHGGKAVSEVSDDATAFGCRDWDFACVITGVWPREQDGTEAAGAAVRWVYKVAENLLPLGTGAYGADLGPDPRDAALAGRAFGRNRPRLARLKRTAKPHNVLAYACPLPKAPRLIVLVTGDSCAGKDYCAGVWASVISDAIKREFAAATGVDPDRLLYDRAYKEQHRSDLTKFYRDRVQQRPRLPVENFLDAVYGAGDVDMLLITGMRDEAPVAAMWPLVPDSRMLEVRVRSEEKARRARGGCPSGEGDKTKTTTVNDCPDFFFDNNRVGSKAPRKFAQESLLPFFHDDLQRLANMVRAVPDFPRPGICFRHVLDIAQQPSGLPLCTSLLRSHFAGDWAKFDTVACCEVGGIVFAAPLASQLELPLTLIREAGKLPPPTVSVAKSPSHISSSECNGLAEKRIEMDQDLVYEGVSVVVVDDVLATGITVCAVLELLTEDGVGVESISVLTVAELPIHKGRELLRQRGFGGVNIQSLLTFGGA</sequence>
<dbReference type="Gene3D" id="3.40.462.20">
    <property type="match status" value="1"/>
</dbReference>
<dbReference type="InterPro" id="IPR029057">
    <property type="entry name" value="PRTase-like"/>
</dbReference>
<comment type="similarity">
    <text evidence="1">Belongs to the oxygen-dependent FAD-linked oxidoreductase family.</text>
</comment>
<dbReference type="GO" id="GO:0005737">
    <property type="term" value="C:cytoplasm"/>
    <property type="evidence" value="ECO:0007669"/>
    <property type="project" value="InterPro"/>
</dbReference>
<dbReference type="PROSITE" id="PS51387">
    <property type="entry name" value="FAD_PCMH"/>
    <property type="match status" value="1"/>
</dbReference>
<dbReference type="InterPro" id="IPR036318">
    <property type="entry name" value="FAD-bd_PCMH-like_sf"/>
</dbReference>
<name>A0A8H6KJ25_9PEZI</name>
<proteinExistence type="inferred from homology"/>
<dbReference type="GO" id="GO:0006695">
    <property type="term" value="P:cholesterol biosynthetic process"/>
    <property type="evidence" value="ECO:0007669"/>
    <property type="project" value="InterPro"/>
</dbReference>
<dbReference type="InterPro" id="IPR000836">
    <property type="entry name" value="PRTase_dom"/>
</dbReference>
<keyword evidence="3" id="KW-0274">FAD</keyword>
<feature type="domain" description="FAD-binding PCMH-type" evidence="5">
    <location>
        <begin position="53"/>
        <end position="243"/>
    </location>
</feature>
<dbReference type="Pfam" id="PF00156">
    <property type="entry name" value="Pribosyltran"/>
    <property type="match status" value="1"/>
</dbReference>
<dbReference type="PANTHER" id="PTHR42973:SF25">
    <property type="entry name" value="PHOSPHOMEVALONATE KINASE"/>
    <property type="match status" value="1"/>
</dbReference>
<dbReference type="InterPro" id="IPR016169">
    <property type="entry name" value="FAD-bd_PCMH_sub2"/>
</dbReference>
<dbReference type="Pfam" id="PF01565">
    <property type="entry name" value="FAD_binding_4"/>
    <property type="match status" value="1"/>
</dbReference>
<comment type="caution">
    <text evidence="6">The sequence shown here is derived from an EMBL/GenBank/DDBJ whole genome shotgun (WGS) entry which is preliminary data.</text>
</comment>
<evidence type="ECO:0000313" key="6">
    <source>
        <dbReference type="EMBL" id="KAF6832424.1"/>
    </source>
</evidence>
<dbReference type="Gene3D" id="3.40.50.2020">
    <property type="match status" value="1"/>
</dbReference>
<dbReference type="GO" id="GO:0016491">
    <property type="term" value="F:oxidoreductase activity"/>
    <property type="evidence" value="ECO:0007669"/>
    <property type="project" value="UniProtKB-KW"/>
</dbReference>
<dbReference type="InterPro" id="IPR016166">
    <property type="entry name" value="FAD-bd_PCMH"/>
</dbReference>
<dbReference type="Gene3D" id="3.30.465.10">
    <property type="match status" value="1"/>
</dbReference>
<dbReference type="Pfam" id="PF04275">
    <property type="entry name" value="P-mevalo_kinase"/>
    <property type="match status" value="1"/>
</dbReference>
<accession>A0A8H6KJ25</accession>
<protein>
    <submittedName>
        <fullName evidence="6">Phosphoribosyl transferase domain protein</fullName>
    </submittedName>
</protein>
<keyword evidence="6" id="KW-0808">Transferase</keyword>
<dbReference type="GO" id="GO:0019287">
    <property type="term" value="P:isopentenyl diphosphate biosynthetic process, mevalonate pathway"/>
    <property type="evidence" value="ECO:0007669"/>
    <property type="project" value="UniProtKB-UniPathway"/>
</dbReference>
<keyword evidence="4" id="KW-0560">Oxidoreductase</keyword>
<dbReference type="InterPro" id="IPR005919">
    <property type="entry name" value="Pmev_kin_anim"/>
</dbReference>
<organism evidence="6 7">
    <name type="scientific">Colletotrichum musicola</name>
    <dbReference type="NCBI Taxonomy" id="2175873"/>
    <lineage>
        <taxon>Eukaryota</taxon>
        <taxon>Fungi</taxon>
        <taxon>Dikarya</taxon>
        <taxon>Ascomycota</taxon>
        <taxon>Pezizomycotina</taxon>
        <taxon>Sordariomycetes</taxon>
        <taxon>Hypocreomycetidae</taxon>
        <taxon>Glomerellales</taxon>
        <taxon>Glomerellaceae</taxon>
        <taxon>Colletotrichum</taxon>
        <taxon>Colletotrichum orchidearum species complex</taxon>
    </lineage>
</organism>
<dbReference type="SUPFAM" id="SSF56176">
    <property type="entry name" value="FAD-binding/transporter-associated domain-like"/>
    <property type="match status" value="1"/>
</dbReference>
<reference evidence="6" key="1">
    <citation type="journal article" date="2020" name="Phytopathology">
        <title>Genome Sequence Resources of Colletotrichum truncatum, C. plurivorum, C. musicola, and C. sojae: Four Species Pathogenic to Soybean (Glycine max).</title>
        <authorList>
            <person name="Rogerio F."/>
            <person name="Boufleur T.R."/>
            <person name="Ciampi-Guillardi M."/>
            <person name="Sukno S.A."/>
            <person name="Thon M.R."/>
            <person name="Massola Junior N.S."/>
            <person name="Baroncelli R."/>
        </authorList>
    </citation>
    <scope>NUCLEOTIDE SEQUENCE</scope>
    <source>
        <strain evidence="6">LFN0074</strain>
    </source>
</reference>
<gene>
    <name evidence="6" type="ORF">CMUS01_06916</name>
</gene>
<dbReference type="InterPro" id="IPR006094">
    <property type="entry name" value="Oxid_FAD_bind_N"/>
</dbReference>
<evidence type="ECO:0000256" key="4">
    <source>
        <dbReference type="ARBA" id="ARBA00023002"/>
    </source>
</evidence>
<dbReference type="OrthoDB" id="363185at2759"/>
<dbReference type="InterPro" id="IPR050416">
    <property type="entry name" value="FAD-linked_Oxidoreductase"/>
</dbReference>
<keyword evidence="7" id="KW-1185">Reference proteome</keyword>
<dbReference type="GO" id="GO:0004631">
    <property type="term" value="F:phosphomevalonate kinase activity"/>
    <property type="evidence" value="ECO:0007669"/>
    <property type="project" value="InterPro"/>
</dbReference>
<dbReference type="Gene3D" id="3.40.50.300">
    <property type="entry name" value="P-loop containing nucleotide triphosphate hydrolases"/>
    <property type="match status" value="1"/>
</dbReference>
<dbReference type="AlphaFoldDB" id="A0A8H6KJ25"/>
<dbReference type="PANTHER" id="PTHR42973">
    <property type="entry name" value="BINDING OXIDOREDUCTASE, PUTATIVE (AFU_ORTHOLOGUE AFUA_1G17690)-RELATED"/>
    <property type="match status" value="1"/>
</dbReference>
<dbReference type="EMBL" id="WIGM01000237">
    <property type="protein sequence ID" value="KAF6832424.1"/>
    <property type="molecule type" value="Genomic_DNA"/>
</dbReference>
<dbReference type="InterPro" id="IPR027417">
    <property type="entry name" value="P-loop_NTPase"/>
</dbReference>
<evidence type="ECO:0000256" key="1">
    <source>
        <dbReference type="ARBA" id="ARBA00005466"/>
    </source>
</evidence>
<evidence type="ECO:0000313" key="7">
    <source>
        <dbReference type="Proteomes" id="UP000639643"/>
    </source>
</evidence>
<evidence type="ECO:0000256" key="3">
    <source>
        <dbReference type="ARBA" id="ARBA00022827"/>
    </source>
</evidence>
<keyword evidence="2" id="KW-0285">Flavoprotein</keyword>
<evidence type="ECO:0000256" key="2">
    <source>
        <dbReference type="ARBA" id="ARBA00022630"/>
    </source>
</evidence>
<dbReference type="Proteomes" id="UP000639643">
    <property type="component" value="Unassembled WGS sequence"/>
</dbReference>
<evidence type="ECO:0000259" key="5">
    <source>
        <dbReference type="PROSITE" id="PS51387"/>
    </source>
</evidence>
<dbReference type="GO" id="GO:0071949">
    <property type="term" value="F:FAD binding"/>
    <property type="evidence" value="ECO:0007669"/>
    <property type="project" value="InterPro"/>
</dbReference>
<dbReference type="CDD" id="cd06223">
    <property type="entry name" value="PRTases_typeI"/>
    <property type="match status" value="1"/>
</dbReference>